<evidence type="ECO:0000313" key="2">
    <source>
        <dbReference type="Proteomes" id="UP000005726"/>
    </source>
</evidence>
<reference evidence="1 2" key="1">
    <citation type="journal article" date="2009" name="Environ. Microbiol.">
        <title>Dynamics of genome evolution in facultative symbionts of aphids.</title>
        <authorList>
            <person name="Degnan P.H."/>
            <person name="Leonardo T.E."/>
            <person name="Cass B.N."/>
            <person name="Hurwitz B."/>
            <person name="Stern D."/>
            <person name="Gibbs R.A."/>
            <person name="Richards S."/>
            <person name="Moran N.A."/>
        </authorList>
    </citation>
    <scope>NUCLEOTIDE SEQUENCE [LARGE SCALE GENOMIC DNA]</scope>
    <source>
        <strain evidence="1 2">LSR1</strain>
        <plasmid evidence="1">pRILSR1</plasmid>
    </source>
</reference>
<organism evidence="1 2">
    <name type="scientific">Candidatus Regiella insecticola LSR1</name>
    <dbReference type="NCBI Taxonomy" id="663321"/>
    <lineage>
        <taxon>Bacteria</taxon>
        <taxon>Pseudomonadati</taxon>
        <taxon>Pseudomonadota</taxon>
        <taxon>Gammaproteobacteria</taxon>
        <taxon>Enterobacterales</taxon>
        <taxon>Enterobacteriaceae</taxon>
        <taxon>aphid secondary symbionts</taxon>
        <taxon>Candidatus Regiella</taxon>
    </lineage>
</organism>
<gene>
    <name evidence="1" type="ORF">REG_p0026</name>
</gene>
<protein>
    <submittedName>
        <fullName evidence="1">Uncharacterized protein</fullName>
    </submittedName>
</protein>
<dbReference type="EMBL" id="CM000957">
    <property type="protein sequence ID" value="EFL92828.1"/>
    <property type="molecule type" value="Genomic_DNA"/>
</dbReference>
<geneLocation type="plasmid" evidence="1 2">
    <name>pRILSR1</name>
</geneLocation>
<dbReference type="HOGENOM" id="CLU_2449155_0_0_6"/>
<keyword evidence="2" id="KW-1185">Reference proteome</keyword>
<dbReference type="Proteomes" id="UP000005726">
    <property type="component" value="Plasmid pRILSR1"/>
</dbReference>
<sequence>MRKRGKIDVANLLPKRGFLFDSEFWLKGLFLAFFTSVKLQNLFGKIIINNIEVTLWYIEDGSDCTHHFKGRSVSAGFVLRDTRSGCGFV</sequence>
<dbReference type="AlphaFoldDB" id="E0R9A9"/>
<accession>E0R9A9</accession>
<proteinExistence type="predicted"/>
<name>E0R9A9_9ENTR</name>
<keyword evidence="1" id="KW-0614">Plasmid</keyword>
<evidence type="ECO:0000313" key="1">
    <source>
        <dbReference type="EMBL" id="EFL92828.1"/>
    </source>
</evidence>